<keyword evidence="7 12" id="KW-0479">Metal-binding</keyword>
<comment type="function">
    <text evidence="12">Catalyzes the hydrolysis of 3-deoxy-D-manno-octulosonate 8-phosphate (KDO 8-P) to 3-deoxy-D-manno-octulosonate (KDO) and inorganic phosphate.</text>
</comment>
<comment type="cofactor">
    <cofactor evidence="2 12">
        <name>Mg(2+)</name>
        <dbReference type="ChEBI" id="CHEBI:18420"/>
    </cofactor>
</comment>
<dbReference type="InterPro" id="IPR036412">
    <property type="entry name" value="HAD-like_sf"/>
</dbReference>
<dbReference type="GO" id="GO:0016787">
    <property type="term" value="F:hydrolase activity"/>
    <property type="evidence" value="ECO:0007669"/>
    <property type="project" value="UniProtKB-KW"/>
</dbReference>
<dbReference type="PIRSF" id="PIRSF006118">
    <property type="entry name" value="KDO8-P_Ptase"/>
    <property type="match status" value="1"/>
</dbReference>
<keyword evidence="14" id="KW-1185">Reference proteome</keyword>
<sequence length="181" mass="19258">MPSEQRVSVDVHERASKVRLLALDIDGTLTDGRLWFGAEGEQLKAFHVQDGLGMKLLQGAGIEVAWITARSGPIVERRAADLGICRVVQGCKDKGAALQQACTELEISPAQAAFMGDDLPDRPALRLAGFAVVPANAHAWVAAIAHWRTAARGGEGAVRELCDLLLVAQGRRDAVLRGFGG</sequence>
<evidence type="ECO:0000256" key="9">
    <source>
        <dbReference type="ARBA" id="ARBA00022842"/>
    </source>
</evidence>
<evidence type="ECO:0000256" key="5">
    <source>
        <dbReference type="ARBA" id="ARBA00013066"/>
    </source>
</evidence>
<dbReference type="InterPro" id="IPR050793">
    <property type="entry name" value="CMP-NeuNAc_synthase"/>
</dbReference>
<evidence type="ECO:0000313" key="14">
    <source>
        <dbReference type="Proteomes" id="UP001431449"/>
    </source>
</evidence>
<dbReference type="EMBL" id="JALNMH010000004">
    <property type="protein sequence ID" value="MCK7593402.1"/>
    <property type="molecule type" value="Genomic_DNA"/>
</dbReference>
<proteinExistence type="inferred from homology"/>
<evidence type="ECO:0000256" key="2">
    <source>
        <dbReference type="ARBA" id="ARBA00001946"/>
    </source>
</evidence>
<dbReference type="CDD" id="cd01630">
    <property type="entry name" value="HAD_KDO-like"/>
    <property type="match status" value="1"/>
</dbReference>
<dbReference type="PANTHER" id="PTHR21485">
    <property type="entry name" value="HAD SUPERFAMILY MEMBERS CMAS AND KDSC"/>
    <property type="match status" value="1"/>
</dbReference>
<evidence type="ECO:0000256" key="8">
    <source>
        <dbReference type="ARBA" id="ARBA00022801"/>
    </source>
</evidence>
<accession>A0ABT0GGC4</accession>
<evidence type="ECO:0000256" key="12">
    <source>
        <dbReference type="PIRNR" id="PIRNR006118"/>
    </source>
</evidence>
<evidence type="ECO:0000256" key="11">
    <source>
        <dbReference type="ARBA" id="ARBA00031051"/>
    </source>
</evidence>
<comment type="similarity">
    <text evidence="3 12">Belongs to the KdsC family.</text>
</comment>
<dbReference type="RefSeq" id="WP_248206882.1">
    <property type="nucleotide sequence ID" value="NZ_JALNMH010000004.1"/>
</dbReference>
<dbReference type="Proteomes" id="UP001431449">
    <property type="component" value="Unassembled WGS sequence"/>
</dbReference>
<reference evidence="13" key="1">
    <citation type="submission" date="2022-04" db="EMBL/GenBank/DDBJ databases">
        <title>Lysobacter sp. CAU 1642 isolated from sea sand.</title>
        <authorList>
            <person name="Kim W."/>
        </authorList>
    </citation>
    <scope>NUCLEOTIDE SEQUENCE</scope>
    <source>
        <strain evidence="13">CAU 1642</strain>
    </source>
</reference>
<dbReference type="SFLD" id="SFLDG01136">
    <property type="entry name" value="C1.6:_Phosphoserine_Phosphatas"/>
    <property type="match status" value="1"/>
</dbReference>
<keyword evidence="10 12" id="KW-0448">Lipopolysaccharide biosynthesis</keyword>
<dbReference type="SUPFAM" id="SSF56784">
    <property type="entry name" value="HAD-like"/>
    <property type="match status" value="1"/>
</dbReference>
<protein>
    <recommendedName>
        <fullName evidence="6 12">3-deoxy-D-manno-octulosonate 8-phosphate phosphatase KdsC</fullName>
        <ecNumber evidence="5 12">3.1.3.45</ecNumber>
    </recommendedName>
    <alternativeName>
        <fullName evidence="11 12">KDO 8-P phosphatase</fullName>
    </alternativeName>
</protein>
<dbReference type="Pfam" id="PF08282">
    <property type="entry name" value="Hydrolase_3"/>
    <property type="match status" value="1"/>
</dbReference>
<evidence type="ECO:0000256" key="10">
    <source>
        <dbReference type="ARBA" id="ARBA00022985"/>
    </source>
</evidence>
<gene>
    <name evidence="13" type="ORF">M0G41_06945</name>
</gene>
<comment type="caution">
    <text evidence="13">The sequence shown here is derived from an EMBL/GenBank/DDBJ whole genome shotgun (WGS) entry which is preliminary data.</text>
</comment>
<evidence type="ECO:0000256" key="3">
    <source>
        <dbReference type="ARBA" id="ARBA00005893"/>
    </source>
</evidence>
<organism evidence="13 14">
    <name type="scientific">Pseudomarimonas salicorniae</name>
    <dbReference type="NCBI Taxonomy" id="2933270"/>
    <lineage>
        <taxon>Bacteria</taxon>
        <taxon>Pseudomonadati</taxon>
        <taxon>Pseudomonadota</taxon>
        <taxon>Gammaproteobacteria</taxon>
        <taxon>Lysobacterales</taxon>
        <taxon>Lysobacteraceae</taxon>
        <taxon>Pseudomarimonas</taxon>
    </lineage>
</organism>
<dbReference type="EC" id="3.1.3.45" evidence="5 12"/>
<dbReference type="InterPro" id="IPR010023">
    <property type="entry name" value="KdsC_fam"/>
</dbReference>
<dbReference type="InterPro" id="IPR023214">
    <property type="entry name" value="HAD_sf"/>
</dbReference>
<keyword evidence="9 12" id="KW-0460">Magnesium</keyword>
<dbReference type="SFLD" id="SFLDG01138">
    <property type="entry name" value="C1.6.2:_Deoxy-d-mannose-octulo"/>
    <property type="match status" value="1"/>
</dbReference>
<comment type="catalytic activity">
    <reaction evidence="1 12">
        <text>3-deoxy-alpha-D-manno-2-octulosonate-8-phosphate + H2O = 3-deoxy-alpha-D-manno-oct-2-ulosonate + phosphate</text>
        <dbReference type="Rhea" id="RHEA:11500"/>
        <dbReference type="ChEBI" id="CHEBI:15377"/>
        <dbReference type="ChEBI" id="CHEBI:43474"/>
        <dbReference type="ChEBI" id="CHEBI:85985"/>
        <dbReference type="ChEBI" id="CHEBI:85986"/>
        <dbReference type="EC" id="3.1.3.45"/>
    </reaction>
</comment>
<name>A0ABT0GGC4_9GAMM</name>
<evidence type="ECO:0000256" key="7">
    <source>
        <dbReference type="ARBA" id="ARBA00022723"/>
    </source>
</evidence>
<evidence type="ECO:0000313" key="13">
    <source>
        <dbReference type="EMBL" id="MCK7593402.1"/>
    </source>
</evidence>
<evidence type="ECO:0000256" key="1">
    <source>
        <dbReference type="ARBA" id="ARBA00000898"/>
    </source>
</evidence>
<keyword evidence="8 12" id="KW-0378">Hydrolase</keyword>
<dbReference type="NCBIfam" id="TIGR01670">
    <property type="entry name" value="KdsC-phosphatas"/>
    <property type="match status" value="1"/>
</dbReference>
<evidence type="ECO:0000256" key="6">
    <source>
        <dbReference type="ARBA" id="ARBA00020092"/>
    </source>
</evidence>
<dbReference type="Gene3D" id="3.40.50.1000">
    <property type="entry name" value="HAD superfamily/HAD-like"/>
    <property type="match status" value="1"/>
</dbReference>
<comment type="subunit">
    <text evidence="4 12">Homotetramer.</text>
</comment>
<evidence type="ECO:0000256" key="4">
    <source>
        <dbReference type="ARBA" id="ARBA00011881"/>
    </source>
</evidence>
<dbReference type="PANTHER" id="PTHR21485:SF6">
    <property type="entry name" value="N-ACYLNEURAMINATE CYTIDYLYLTRANSFERASE-RELATED"/>
    <property type="match status" value="1"/>
</dbReference>
<dbReference type="SFLD" id="SFLDS00003">
    <property type="entry name" value="Haloacid_Dehalogenase"/>
    <property type="match status" value="1"/>
</dbReference>